<comment type="caution">
    <text evidence="3">The sequence shown here is derived from an EMBL/GenBank/DDBJ whole genome shotgun (WGS) entry which is preliminary data.</text>
</comment>
<accession>A0AAV8UX05</accession>
<reference evidence="3 4" key="1">
    <citation type="journal article" date="2023" name="Nat. Commun.">
        <title>Origin of minicircular mitochondrial genomes in red algae.</title>
        <authorList>
            <person name="Lee Y."/>
            <person name="Cho C.H."/>
            <person name="Lee Y.M."/>
            <person name="Park S.I."/>
            <person name="Yang J.H."/>
            <person name="West J.A."/>
            <person name="Bhattacharya D."/>
            <person name="Yoon H.S."/>
        </authorList>
    </citation>
    <scope>NUCLEOTIDE SEQUENCE [LARGE SCALE GENOMIC DNA]</scope>
    <source>
        <strain evidence="3 4">CCMP1338</strain>
        <tissue evidence="3">Whole cell</tissue>
    </source>
</reference>
<keyword evidence="2" id="KW-1133">Transmembrane helix</keyword>
<proteinExistence type="predicted"/>
<keyword evidence="2" id="KW-0472">Membrane</keyword>
<keyword evidence="4" id="KW-1185">Reference proteome</keyword>
<dbReference type="AlphaFoldDB" id="A0AAV8UX05"/>
<evidence type="ECO:0000313" key="3">
    <source>
        <dbReference type="EMBL" id="KAJ8905532.1"/>
    </source>
</evidence>
<gene>
    <name evidence="3" type="ORF">NDN08_002039</name>
</gene>
<feature type="region of interest" description="Disordered" evidence="1">
    <location>
        <begin position="87"/>
        <end position="134"/>
    </location>
</feature>
<name>A0AAV8UX05_9RHOD</name>
<evidence type="ECO:0000256" key="2">
    <source>
        <dbReference type="SAM" id="Phobius"/>
    </source>
</evidence>
<organism evidence="3 4">
    <name type="scientific">Rhodosorus marinus</name>
    <dbReference type="NCBI Taxonomy" id="101924"/>
    <lineage>
        <taxon>Eukaryota</taxon>
        <taxon>Rhodophyta</taxon>
        <taxon>Stylonematophyceae</taxon>
        <taxon>Stylonematales</taxon>
        <taxon>Stylonemataceae</taxon>
        <taxon>Rhodosorus</taxon>
    </lineage>
</organism>
<dbReference type="EMBL" id="JAMWBK010000004">
    <property type="protein sequence ID" value="KAJ8905532.1"/>
    <property type="molecule type" value="Genomic_DNA"/>
</dbReference>
<evidence type="ECO:0000313" key="4">
    <source>
        <dbReference type="Proteomes" id="UP001157974"/>
    </source>
</evidence>
<sequence length="134" mass="14781">MEGSDSGGNRGKKSWLSQKAIYRLDRFLTVVLITVVAYKVGVYADYRLGKRRKRIAQELLEETKPKTSPSAFLEPEFDVDVDAADMPVSSQEGQEGQEGQLLGNNHHTAPAGKDNPGSLRLLDEGGRVKRRLAP</sequence>
<feature type="transmembrane region" description="Helical" evidence="2">
    <location>
        <begin position="27"/>
        <end position="46"/>
    </location>
</feature>
<feature type="compositionally biased region" description="Low complexity" evidence="1">
    <location>
        <begin position="91"/>
        <end position="103"/>
    </location>
</feature>
<protein>
    <submittedName>
        <fullName evidence="3">Uncharacterized protein</fullName>
    </submittedName>
</protein>
<evidence type="ECO:0000256" key="1">
    <source>
        <dbReference type="SAM" id="MobiDB-lite"/>
    </source>
</evidence>
<keyword evidence="2" id="KW-0812">Transmembrane</keyword>
<dbReference type="Proteomes" id="UP001157974">
    <property type="component" value="Unassembled WGS sequence"/>
</dbReference>